<evidence type="ECO:0000256" key="7">
    <source>
        <dbReference type="HAMAP-Rule" id="MF_00227"/>
    </source>
</evidence>
<evidence type="ECO:0000256" key="2">
    <source>
        <dbReference type="ARBA" id="ARBA00022694"/>
    </source>
</evidence>
<dbReference type="NCBIfam" id="TIGR00188">
    <property type="entry name" value="rnpA"/>
    <property type="match status" value="1"/>
</dbReference>
<keyword evidence="5 7" id="KW-0378">Hydrolase</keyword>
<dbReference type="InterPro" id="IPR014721">
    <property type="entry name" value="Ribsml_uS5_D2-typ_fold_subgr"/>
</dbReference>
<proteinExistence type="inferred from homology"/>
<gene>
    <name evidence="7 9" type="primary">rnpA</name>
    <name evidence="9" type="ORF">GIW81_10970</name>
</gene>
<name>A0A6I3KM64_9HYPH</name>
<evidence type="ECO:0000256" key="3">
    <source>
        <dbReference type="ARBA" id="ARBA00022722"/>
    </source>
</evidence>
<comment type="similarity">
    <text evidence="7">Belongs to the RnpA family.</text>
</comment>
<dbReference type="InterPro" id="IPR020568">
    <property type="entry name" value="Ribosomal_Su5_D2-typ_SF"/>
</dbReference>
<dbReference type="PROSITE" id="PS00648">
    <property type="entry name" value="RIBONUCLEASE_P"/>
    <property type="match status" value="1"/>
</dbReference>
<keyword evidence="10" id="KW-1185">Reference proteome</keyword>
<evidence type="ECO:0000256" key="4">
    <source>
        <dbReference type="ARBA" id="ARBA00022759"/>
    </source>
</evidence>
<dbReference type="PANTHER" id="PTHR33992:SF1">
    <property type="entry name" value="RIBONUCLEASE P PROTEIN COMPONENT"/>
    <property type="match status" value="1"/>
</dbReference>
<protein>
    <recommendedName>
        <fullName evidence="7 8">Ribonuclease P protein component</fullName>
        <shortName evidence="7">RNase P protein</shortName>
        <shortName evidence="7">RNaseP protein</shortName>
        <ecNumber evidence="7 8">3.1.26.5</ecNumber>
    </recommendedName>
    <alternativeName>
        <fullName evidence="7">Protein C5</fullName>
    </alternativeName>
</protein>
<dbReference type="HAMAP" id="MF_00227">
    <property type="entry name" value="RNase_P"/>
    <property type="match status" value="1"/>
</dbReference>
<keyword evidence="4 7" id="KW-0255">Endonuclease</keyword>
<dbReference type="EMBL" id="WMBQ01000001">
    <property type="protein sequence ID" value="MTD94852.1"/>
    <property type="molecule type" value="Genomic_DNA"/>
</dbReference>
<comment type="function">
    <text evidence="1 7">RNaseP catalyzes the removal of the 5'-leader sequence from pre-tRNA to produce the mature 5'-terminus. It can also cleave other RNA substrates such as 4.5S RNA. The protein component plays an auxiliary but essential role in vivo by binding to the 5'-leader sequence and broadening the substrate specificity of the ribozyme.</text>
</comment>
<dbReference type="GO" id="GO:0001682">
    <property type="term" value="P:tRNA 5'-leader removal"/>
    <property type="evidence" value="ECO:0007669"/>
    <property type="project" value="UniProtKB-UniRule"/>
</dbReference>
<evidence type="ECO:0000256" key="1">
    <source>
        <dbReference type="ARBA" id="ARBA00002663"/>
    </source>
</evidence>
<dbReference type="GO" id="GO:0000049">
    <property type="term" value="F:tRNA binding"/>
    <property type="evidence" value="ECO:0007669"/>
    <property type="project" value="UniProtKB-UniRule"/>
</dbReference>
<dbReference type="GO" id="GO:0042781">
    <property type="term" value="F:3'-tRNA processing endoribonuclease activity"/>
    <property type="evidence" value="ECO:0007669"/>
    <property type="project" value="TreeGrafter"/>
</dbReference>
<evidence type="ECO:0000256" key="8">
    <source>
        <dbReference type="NCBIfam" id="TIGR00188"/>
    </source>
</evidence>
<keyword evidence="3 7" id="KW-0540">Nuclease</keyword>
<comment type="catalytic activity">
    <reaction evidence="7">
        <text>Endonucleolytic cleavage of RNA, removing 5'-extranucleotides from tRNA precursor.</text>
        <dbReference type="EC" id="3.1.26.5"/>
    </reaction>
</comment>
<keyword evidence="6 7" id="KW-0694">RNA-binding</keyword>
<dbReference type="GO" id="GO:0004526">
    <property type="term" value="F:ribonuclease P activity"/>
    <property type="evidence" value="ECO:0007669"/>
    <property type="project" value="UniProtKB-UniRule"/>
</dbReference>
<comment type="subunit">
    <text evidence="7">Consists of a catalytic RNA component (M1 or rnpB) and a protein subunit.</text>
</comment>
<organism evidence="9 10">
    <name type="scientific">Hyphomicrobium album</name>
    <dbReference type="NCBI Taxonomy" id="2665159"/>
    <lineage>
        <taxon>Bacteria</taxon>
        <taxon>Pseudomonadati</taxon>
        <taxon>Pseudomonadota</taxon>
        <taxon>Alphaproteobacteria</taxon>
        <taxon>Hyphomicrobiales</taxon>
        <taxon>Hyphomicrobiaceae</taxon>
        <taxon>Hyphomicrobium</taxon>
    </lineage>
</organism>
<comment type="caution">
    <text evidence="9">The sequence shown here is derived from an EMBL/GenBank/DDBJ whole genome shotgun (WGS) entry which is preliminary data.</text>
</comment>
<dbReference type="Proteomes" id="UP000440694">
    <property type="component" value="Unassembled WGS sequence"/>
</dbReference>
<dbReference type="SUPFAM" id="SSF54211">
    <property type="entry name" value="Ribosomal protein S5 domain 2-like"/>
    <property type="match status" value="1"/>
</dbReference>
<dbReference type="InterPro" id="IPR020539">
    <property type="entry name" value="RNase_P_CS"/>
</dbReference>
<dbReference type="EC" id="3.1.26.5" evidence="7 8"/>
<evidence type="ECO:0000313" key="10">
    <source>
        <dbReference type="Proteomes" id="UP000440694"/>
    </source>
</evidence>
<dbReference type="InterPro" id="IPR000100">
    <property type="entry name" value="RNase_P"/>
</dbReference>
<dbReference type="AlphaFoldDB" id="A0A6I3KM64"/>
<dbReference type="GO" id="GO:0030677">
    <property type="term" value="C:ribonuclease P complex"/>
    <property type="evidence" value="ECO:0007669"/>
    <property type="project" value="TreeGrafter"/>
</dbReference>
<keyword evidence="2 7" id="KW-0819">tRNA processing</keyword>
<evidence type="ECO:0000256" key="6">
    <source>
        <dbReference type="ARBA" id="ARBA00022884"/>
    </source>
</evidence>
<dbReference type="Pfam" id="PF00825">
    <property type="entry name" value="Ribonuclease_P"/>
    <property type="match status" value="1"/>
</dbReference>
<accession>A0A6I3KM64</accession>
<evidence type="ECO:0000256" key="5">
    <source>
        <dbReference type="ARBA" id="ARBA00022801"/>
    </source>
</evidence>
<dbReference type="Gene3D" id="3.30.230.10">
    <property type="match status" value="1"/>
</dbReference>
<dbReference type="PANTHER" id="PTHR33992">
    <property type="entry name" value="RIBONUCLEASE P PROTEIN COMPONENT"/>
    <property type="match status" value="1"/>
</dbReference>
<evidence type="ECO:0000313" key="9">
    <source>
        <dbReference type="EMBL" id="MTD94852.1"/>
    </source>
</evidence>
<reference evidence="9 10" key="1">
    <citation type="submission" date="2019-11" db="EMBL/GenBank/DDBJ databases">
        <title>Identification of a novel strain.</title>
        <authorList>
            <person name="Xu Q."/>
            <person name="Wang G."/>
        </authorList>
    </citation>
    <scope>NUCLEOTIDE SEQUENCE [LARGE SCALE GENOMIC DNA]</scope>
    <source>
        <strain evidence="10">xq</strain>
    </source>
</reference>
<sequence length="136" mass="14922">MPGAALYGQGCCAVATLKKRSEFLWVRGGRRWSATAFVLEARSRQNVAEGEAPARFGYTVSKKVGGAVLRNRVRRRLRALTAALKADQVHPGYDYVLIARTAAAVRTFTDLKADLDQALIRVHQAPGQKRRGQKSA</sequence>